<evidence type="ECO:0000256" key="1">
    <source>
        <dbReference type="ARBA" id="ARBA00005298"/>
    </source>
</evidence>
<dbReference type="InterPro" id="IPR011022">
    <property type="entry name" value="Arrestin_C-like"/>
</dbReference>
<evidence type="ECO:0000313" key="4">
    <source>
        <dbReference type="Proteomes" id="UP000007635"/>
    </source>
</evidence>
<accession>A0AAQ4QKB1</accession>
<reference evidence="3" key="3">
    <citation type="submission" date="2025-09" db="UniProtKB">
        <authorList>
            <consortium name="Ensembl"/>
        </authorList>
    </citation>
    <scope>IDENTIFICATION</scope>
</reference>
<dbReference type="GO" id="GO:0005737">
    <property type="term" value="C:cytoplasm"/>
    <property type="evidence" value="ECO:0007669"/>
    <property type="project" value="TreeGrafter"/>
</dbReference>
<dbReference type="Pfam" id="PF02752">
    <property type="entry name" value="Arrestin_C"/>
    <property type="match status" value="1"/>
</dbReference>
<dbReference type="AlphaFoldDB" id="A0AAQ4QKB1"/>
<keyword evidence="4" id="KW-1185">Reference proteome</keyword>
<dbReference type="GO" id="GO:0005886">
    <property type="term" value="C:plasma membrane"/>
    <property type="evidence" value="ECO:0007669"/>
    <property type="project" value="TreeGrafter"/>
</dbReference>
<dbReference type="Proteomes" id="UP000007635">
    <property type="component" value="Chromosome XIII"/>
</dbReference>
<sequence length="346" mass="37839">MFLQSIKNVNINFNALNEKGSFSSGDLVTGHVSFDLSKETNITLIEMAMAGKASVLWSTGGSGGRSARGLWGFNQSSFRKVTVCSGTHVYQFTCQLPLGCVCVCVCARECVTLLSHNGNQTLIKPKIEYWKIRSIPTVLICRLVSPQAPLSGSNSMTLCCLWCVSGPIAMTVSVEKKAFIPGEAVKVICDFSNASSRTATPKVVLQQKQTCYDNNKLNKKAVVKNLTRVCGRPVGAHTSHVHAELALPIPTLASLTISNCSIIDVDYVIEVGASDRLRKMLKRKGSHCFPFKRHPTSPCCFPSSCVTPSLTLNLLFIWEFSNNTCRDVSLSFNGSFFFYIAHFDAI</sequence>
<organism evidence="3 4">
    <name type="scientific">Gasterosteus aculeatus aculeatus</name>
    <name type="common">three-spined stickleback</name>
    <dbReference type="NCBI Taxonomy" id="481459"/>
    <lineage>
        <taxon>Eukaryota</taxon>
        <taxon>Metazoa</taxon>
        <taxon>Chordata</taxon>
        <taxon>Craniata</taxon>
        <taxon>Vertebrata</taxon>
        <taxon>Euteleostomi</taxon>
        <taxon>Actinopterygii</taxon>
        <taxon>Neopterygii</taxon>
        <taxon>Teleostei</taxon>
        <taxon>Neoteleostei</taxon>
        <taxon>Acanthomorphata</taxon>
        <taxon>Eupercaria</taxon>
        <taxon>Perciformes</taxon>
        <taxon>Cottioidei</taxon>
        <taxon>Gasterosteales</taxon>
        <taxon>Gasterosteidae</taxon>
        <taxon>Gasterosteus</taxon>
    </lineage>
</organism>
<dbReference type="PANTHER" id="PTHR11188">
    <property type="entry name" value="ARRESTIN DOMAIN CONTAINING PROTEIN"/>
    <property type="match status" value="1"/>
</dbReference>
<dbReference type="GeneTree" id="ENSGT00940000164012"/>
<feature type="domain" description="Arrestin C-terminal-like" evidence="2">
    <location>
        <begin position="164"/>
        <end position="299"/>
    </location>
</feature>
<dbReference type="InterPro" id="IPR050357">
    <property type="entry name" value="Arrestin_domain-protein"/>
</dbReference>
<reference evidence="3" key="2">
    <citation type="submission" date="2025-08" db="UniProtKB">
        <authorList>
            <consortium name="Ensembl"/>
        </authorList>
    </citation>
    <scope>IDENTIFICATION</scope>
</reference>
<comment type="similarity">
    <text evidence="1">Belongs to the arrestin family.</text>
</comment>
<protein>
    <recommendedName>
        <fullName evidence="2">Arrestin C-terminal-like domain-containing protein</fullName>
    </recommendedName>
</protein>
<evidence type="ECO:0000259" key="2">
    <source>
        <dbReference type="SMART" id="SM01017"/>
    </source>
</evidence>
<dbReference type="SUPFAM" id="SSF81296">
    <property type="entry name" value="E set domains"/>
    <property type="match status" value="2"/>
</dbReference>
<dbReference type="InterPro" id="IPR014756">
    <property type="entry name" value="Ig_E-set"/>
</dbReference>
<dbReference type="Gene3D" id="2.60.40.640">
    <property type="match status" value="2"/>
</dbReference>
<dbReference type="GO" id="GO:0015031">
    <property type="term" value="P:protein transport"/>
    <property type="evidence" value="ECO:0007669"/>
    <property type="project" value="TreeGrafter"/>
</dbReference>
<dbReference type="InterPro" id="IPR014752">
    <property type="entry name" value="Arrestin-like_C"/>
</dbReference>
<name>A0AAQ4QKB1_GASAC</name>
<reference evidence="3 4" key="1">
    <citation type="journal article" date="2021" name="G3 (Bethesda)">
        <title>Improved contiguity of the threespine stickleback genome using long-read sequencing.</title>
        <authorList>
            <person name="Nath S."/>
            <person name="Shaw D.E."/>
            <person name="White M.A."/>
        </authorList>
    </citation>
    <scope>NUCLEOTIDE SEQUENCE [LARGE SCALE GENOMIC DNA]</scope>
    <source>
        <strain evidence="3 4">Lake Benthic</strain>
    </source>
</reference>
<dbReference type="GO" id="GO:0007399">
    <property type="term" value="P:nervous system development"/>
    <property type="evidence" value="ECO:0007669"/>
    <property type="project" value="UniProtKB-ARBA"/>
</dbReference>
<dbReference type="PANTHER" id="PTHR11188:SF135">
    <property type="entry name" value="ARRESTIN DOMAIN CONTAINING 3-LIKE-RELATED"/>
    <property type="match status" value="1"/>
</dbReference>
<dbReference type="Pfam" id="PF00339">
    <property type="entry name" value="Arrestin_N"/>
    <property type="match status" value="1"/>
</dbReference>
<dbReference type="Ensembl" id="ENSGACT00000062378.1">
    <property type="protein sequence ID" value="ENSGACP00000051282.1"/>
    <property type="gene ID" value="ENSGACG00000029551.1"/>
</dbReference>
<evidence type="ECO:0000313" key="3">
    <source>
        <dbReference type="Ensembl" id="ENSGACP00000051282.1"/>
    </source>
</evidence>
<proteinExistence type="inferred from homology"/>
<dbReference type="InterPro" id="IPR011021">
    <property type="entry name" value="Arrestin-like_N"/>
</dbReference>
<dbReference type="SMART" id="SM01017">
    <property type="entry name" value="Arrestin_C"/>
    <property type="match status" value="1"/>
</dbReference>